<accession>A0A212J1E1</accession>
<dbReference type="EMBL" id="FLUP01000001">
    <property type="protein sequence ID" value="SBV93282.1"/>
    <property type="molecule type" value="Genomic_DNA"/>
</dbReference>
<reference evidence="1" key="1">
    <citation type="submission" date="2016-04" db="EMBL/GenBank/DDBJ databases">
        <authorList>
            <person name="Evans L.H."/>
            <person name="Alamgir A."/>
            <person name="Owens N."/>
            <person name="Weber N.D."/>
            <person name="Virtaneva K."/>
            <person name="Barbian K."/>
            <person name="Babar A."/>
            <person name="Rosenke K."/>
        </authorList>
    </citation>
    <scope>NUCLEOTIDE SEQUENCE</scope>
    <source>
        <strain evidence="1">92-2</strain>
    </source>
</reference>
<name>A0A212J1E1_9BACT</name>
<dbReference type="AlphaFoldDB" id="A0A212J1E1"/>
<evidence type="ECO:0000313" key="1">
    <source>
        <dbReference type="EMBL" id="SBV93282.1"/>
    </source>
</evidence>
<protein>
    <submittedName>
        <fullName evidence="1">Uncharacterized protein</fullName>
    </submittedName>
</protein>
<gene>
    <name evidence="1" type="ORF">KM92DES2_10381</name>
</gene>
<organism evidence="1">
    <name type="scientific">uncultured Desulfovibrio sp</name>
    <dbReference type="NCBI Taxonomy" id="167968"/>
    <lineage>
        <taxon>Bacteria</taxon>
        <taxon>Pseudomonadati</taxon>
        <taxon>Thermodesulfobacteriota</taxon>
        <taxon>Desulfovibrionia</taxon>
        <taxon>Desulfovibrionales</taxon>
        <taxon>Desulfovibrionaceae</taxon>
        <taxon>Desulfovibrio</taxon>
        <taxon>environmental samples</taxon>
    </lineage>
</organism>
<sequence length="78" mass="9285">MNIMIVKLQYVKFFYAIHKVFGTSLIEHCYLASFDNKMCIELFLLFIRKPWNTNQGRGYGTYAWRAHAGEMNLRMDID</sequence>
<proteinExistence type="predicted"/>